<dbReference type="GO" id="GO:0034453">
    <property type="term" value="P:microtubule anchoring"/>
    <property type="evidence" value="ECO:0007669"/>
    <property type="project" value="InterPro"/>
</dbReference>
<gene>
    <name evidence="9" type="ORF">TDIB3V08_LOCUS4157</name>
</gene>
<organism evidence="9">
    <name type="scientific">Timema douglasi</name>
    <name type="common">Walking stick</name>
    <dbReference type="NCBI Taxonomy" id="61478"/>
    <lineage>
        <taxon>Eukaryota</taxon>
        <taxon>Metazoa</taxon>
        <taxon>Ecdysozoa</taxon>
        <taxon>Arthropoda</taxon>
        <taxon>Hexapoda</taxon>
        <taxon>Insecta</taxon>
        <taxon>Pterygota</taxon>
        <taxon>Neoptera</taxon>
        <taxon>Polyneoptera</taxon>
        <taxon>Phasmatodea</taxon>
        <taxon>Timematodea</taxon>
        <taxon>Timematoidea</taxon>
        <taxon>Timematidae</taxon>
        <taxon>Timema</taxon>
    </lineage>
</organism>
<evidence type="ECO:0000256" key="7">
    <source>
        <dbReference type="ARBA" id="ARBA00023273"/>
    </source>
</evidence>
<evidence type="ECO:0000256" key="4">
    <source>
        <dbReference type="ARBA" id="ARBA00022490"/>
    </source>
</evidence>
<keyword evidence="7" id="KW-0966">Cell projection</keyword>
<dbReference type="PANTHER" id="PTHR15431">
    <property type="entry name" value="FGFR1 ONCOGENE PARTNER/LISH DOMAIN-CONTAINING PROTEIN"/>
    <property type="match status" value="1"/>
</dbReference>
<comment type="similarity">
    <text evidence="3">Belongs to the CEP43 family.</text>
</comment>
<dbReference type="AlphaFoldDB" id="A0A7R8Z6B5"/>
<accession>A0A7R8Z6B5</accession>
<name>A0A7R8Z6B5_TIMDO</name>
<dbReference type="GO" id="GO:0031514">
    <property type="term" value="C:motile cilium"/>
    <property type="evidence" value="ECO:0007669"/>
    <property type="project" value="TreeGrafter"/>
</dbReference>
<feature type="domain" description="FGFR1 oncogene partner (FOP) N-terminal dimerisation" evidence="8">
    <location>
        <begin position="141"/>
        <end position="193"/>
    </location>
</feature>
<evidence type="ECO:0000313" key="9">
    <source>
        <dbReference type="EMBL" id="CAD7197861.1"/>
    </source>
</evidence>
<sequence length="197" mass="21619">MRKAEFRVNCLHLHGGGVENRLENHPRYAQPGSSSDLSVTGSLVYCDSDALTMWSPRGAINIRGKSKLGWEILACELMYSSPVASLVLTDSSQLTADSHNVAVNESLTRSGKLNKLKAEMRAEVMKVLDSSSSVTKPEIPKETSLTCELVRDFLLWNGFQYTASTLVAETGIPKEPMRRENLKAELGVVDGKNTSDM</sequence>
<evidence type="ECO:0000256" key="6">
    <source>
        <dbReference type="ARBA" id="ARBA00023212"/>
    </source>
</evidence>
<reference evidence="9" key="1">
    <citation type="submission" date="2020-11" db="EMBL/GenBank/DDBJ databases">
        <authorList>
            <person name="Tran Van P."/>
        </authorList>
    </citation>
    <scope>NUCLEOTIDE SEQUENCE</scope>
</reference>
<dbReference type="PANTHER" id="PTHR15431:SF19">
    <property type="entry name" value="CENTROSOMAL PROTEIN 20-RELATED"/>
    <property type="match status" value="1"/>
</dbReference>
<proteinExistence type="inferred from homology"/>
<evidence type="ECO:0000256" key="3">
    <source>
        <dbReference type="ARBA" id="ARBA00005385"/>
    </source>
</evidence>
<dbReference type="PROSITE" id="PS50896">
    <property type="entry name" value="LISH"/>
    <property type="match status" value="1"/>
</dbReference>
<dbReference type="InterPro" id="IPR018993">
    <property type="entry name" value="FOP_dimerisation-dom_N"/>
</dbReference>
<evidence type="ECO:0000256" key="5">
    <source>
        <dbReference type="ARBA" id="ARBA00022794"/>
    </source>
</evidence>
<dbReference type="Gene3D" id="1.20.960.40">
    <property type="match status" value="1"/>
</dbReference>
<evidence type="ECO:0000256" key="1">
    <source>
        <dbReference type="ARBA" id="ARBA00004120"/>
    </source>
</evidence>
<dbReference type="GO" id="GO:0005813">
    <property type="term" value="C:centrosome"/>
    <property type="evidence" value="ECO:0007669"/>
    <property type="project" value="UniProtKB-SubCell"/>
</dbReference>
<dbReference type="Pfam" id="PF09398">
    <property type="entry name" value="FOP_dimer"/>
    <property type="match status" value="1"/>
</dbReference>
<protein>
    <recommendedName>
        <fullName evidence="8">FGFR1 oncogene partner (FOP) N-terminal dimerisation domain-containing protein</fullName>
    </recommendedName>
</protein>
<comment type="subcellular location">
    <subcellularLocation>
        <location evidence="1">Cytoplasm</location>
        <location evidence="1">Cytoskeleton</location>
        <location evidence="1">Cilium basal body</location>
    </subcellularLocation>
    <subcellularLocation>
        <location evidence="2">Cytoplasm</location>
        <location evidence="2">Cytoskeleton</location>
        <location evidence="2">Microtubule organizing center</location>
        <location evidence="2">Centrosome</location>
    </subcellularLocation>
</comment>
<keyword evidence="4" id="KW-0963">Cytoplasm</keyword>
<dbReference type="GO" id="GO:0036064">
    <property type="term" value="C:ciliary basal body"/>
    <property type="evidence" value="ECO:0007669"/>
    <property type="project" value="TreeGrafter"/>
</dbReference>
<dbReference type="EMBL" id="OA565874">
    <property type="protein sequence ID" value="CAD7197861.1"/>
    <property type="molecule type" value="Genomic_DNA"/>
</dbReference>
<keyword evidence="5" id="KW-0970">Cilium biogenesis/degradation</keyword>
<evidence type="ECO:0000259" key="8">
    <source>
        <dbReference type="Pfam" id="PF09398"/>
    </source>
</evidence>
<dbReference type="SMART" id="SM00667">
    <property type="entry name" value="LisH"/>
    <property type="match status" value="1"/>
</dbReference>
<evidence type="ECO:0000256" key="2">
    <source>
        <dbReference type="ARBA" id="ARBA00004300"/>
    </source>
</evidence>
<dbReference type="GO" id="GO:0060271">
    <property type="term" value="P:cilium assembly"/>
    <property type="evidence" value="ECO:0007669"/>
    <property type="project" value="TreeGrafter"/>
</dbReference>
<keyword evidence="6" id="KW-0206">Cytoskeleton</keyword>
<dbReference type="InterPro" id="IPR006594">
    <property type="entry name" value="LisH"/>
</dbReference>